<dbReference type="SUPFAM" id="SSF52540">
    <property type="entry name" value="P-loop containing nucleoside triphosphate hydrolases"/>
    <property type="match status" value="1"/>
</dbReference>
<dbReference type="InterPro" id="IPR027417">
    <property type="entry name" value="P-loop_NTPase"/>
</dbReference>
<evidence type="ECO:0000313" key="5">
    <source>
        <dbReference type="Proteomes" id="UP000054270"/>
    </source>
</evidence>
<dbReference type="PANTHER" id="PTHR12435">
    <property type="match status" value="1"/>
</dbReference>
<protein>
    <recommendedName>
        <fullName evidence="6">Chromatin associated protein KTI12</fullName>
    </recommendedName>
</protein>
<evidence type="ECO:0000256" key="3">
    <source>
        <dbReference type="ARBA" id="ARBA00025768"/>
    </source>
</evidence>
<keyword evidence="1" id="KW-0547">Nucleotide-binding</keyword>
<gene>
    <name evidence="4" type="ORF">HYPSUDRAFT_68975</name>
</gene>
<proteinExistence type="inferred from homology"/>
<dbReference type="InterPro" id="IPR013641">
    <property type="entry name" value="KTI12/PSTK"/>
</dbReference>
<accession>A0A0D2KZS2</accession>
<dbReference type="Pfam" id="PF08433">
    <property type="entry name" value="KTI12"/>
    <property type="match status" value="1"/>
</dbReference>
<dbReference type="EMBL" id="KN817572">
    <property type="protein sequence ID" value="KJA19972.1"/>
    <property type="molecule type" value="Genomic_DNA"/>
</dbReference>
<dbReference type="OMA" id="THSRWDK"/>
<keyword evidence="5" id="KW-1185">Reference proteome</keyword>
<organism evidence="4 5">
    <name type="scientific">Hypholoma sublateritium (strain FD-334 SS-4)</name>
    <dbReference type="NCBI Taxonomy" id="945553"/>
    <lineage>
        <taxon>Eukaryota</taxon>
        <taxon>Fungi</taxon>
        <taxon>Dikarya</taxon>
        <taxon>Basidiomycota</taxon>
        <taxon>Agaricomycotina</taxon>
        <taxon>Agaricomycetes</taxon>
        <taxon>Agaricomycetidae</taxon>
        <taxon>Agaricales</taxon>
        <taxon>Agaricineae</taxon>
        <taxon>Strophariaceae</taxon>
        <taxon>Hypholoma</taxon>
    </lineage>
</organism>
<evidence type="ECO:0008006" key="6">
    <source>
        <dbReference type="Google" id="ProtNLM"/>
    </source>
</evidence>
<name>A0A0D2KZS2_HYPSF</name>
<evidence type="ECO:0000313" key="4">
    <source>
        <dbReference type="EMBL" id="KJA19972.1"/>
    </source>
</evidence>
<keyword evidence="2" id="KW-0067">ATP-binding</keyword>
<dbReference type="STRING" id="945553.A0A0D2KZS2"/>
<sequence>MALITVAGFPAAGKSSRATELSTYLAARIASPDYEGPIANVVLISDDSLGLTRACYDESKLEKPARGALFTAIQRQLSTDTILIVDSLNYIKGFRYQIYCAAREMKLRTCTMFVVAPPEKCKEWNSARQDGRIYADKTLENLTMRFEEPSSMVRWDAPLFTVMWDDEDAPGEQIWDAITKGNLKPPNSGTLAVAKAPADALHVLEHTTMLLASAIVSASSAQPTGGEVQIAAGTEVRVAMRLPGRNVTLSELQRLKRQFVSVHKKAITLGTTERGGVDWSALSVANKFVEYVESHLRQ</sequence>
<dbReference type="AlphaFoldDB" id="A0A0D2KZS2"/>
<dbReference type="Gene3D" id="3.40.50.300">
    <property type="entry name" value="P-loop containing nucleotide triphosphate hydrolases"/>
    <property type="match status" value="1"/>
</dbReference>
<dbReference type="Proteomes" id="UP000054270">
    <property type="component" value="Unassembled WGS sequence"/>
</dbReference>
<evidence type="ECO:0000256" key="2">
    <source>
        <dbReference type="ARBA" id="ARBA00022840"/>
    </source>
</evidence>
<dbReference type="GO" id="GO:0005524">
    <property type="term" value="F:ATP binding"/>
    <property type="evidence" value="ECO:0007669"/>
    <property type="project" value="UniProtKB-KW"/>
</dbReference>
<evidence type="ECO:0000256" key="1">
    <source>
        <dbReference type="ARBA" id="ARBA00022741"/>
    </source>
</evidence>
<dbReference type="OrthoDB" id="9972657at2759"/>
<comment type="similarity">
    <text evidence="3">Belongs to the KTI12 family.</text>
</comment>
<reference evidence="5" key="1">
    <citation type="submission" date="2014-04" db="EMBL/GenBank/DDBJ databases">
        <title>Evolutionary Origins and Diversification of the Mycorrhizal Mutualists.</title>
        <authorList>
            <consortium name="DOE Joint Genome Institute"/>
            <consortium name="Mycorrhizal Genomics Consortium"/>
            <person name="Kohler A."/>
            <person name="Kuo A."/>
            <person name="Nagy L.G."/>
            <person name="Floudas D."/>
            <person name="Copeland A."/>
            <person name="Barry K.W."/>
            <person name="Cichocki N."/>
            <person name="Veneault-Fourrey C."/>
            <person name="LaButti K."/>
            <person name="Lindquist E.A."/>
            <person name="Lipzen A."/>
            <person name="Lundell T."/>
            <person name="Morin E."/>
            <person name="Murat C."/>
            <person name="Riley R."/>
            <person name="Ohm R."/>
            <person name="Sun H."/>
            <person name="Tunlid A."/>
            <person name="Henrissat B."/>
            <person name="Grigoriev I.V."/>
            <person name="Hibbett D.S."/>
            <person name="Martin F."/>
        </authorList>
    </citation>
    <scope>NUCLEOTIDE SEQUENCE [LARGE SCALE GENOMIC DNA]</scope>
    <source>
        <strain evidence="5">FD-334 SS-4</strain>
    </source>
</reference>